<dbReference type="AlphaFoldDB" id="A0A6J4H0C3"/>
<sequence length="203" mass="21686">MAAPDAPAPPAVRLPAAARRRQLLDTAVAMFAASGFHDTSMNDVAEAAGVTKPVLYQHFASKRDLFLELLQDVGDQLLGALLAATDAAAGPRQQVEVGFAAYFRYVDQNRSAFTVLFGSGARPDAEFAEAARRVEAAIAESVGALIDADIDDVHRRTIAYGVVGLAESTSRRWLAQDLDLDPDLLARQVSDLAWAGLRGVRPV</sequence>
<gene>
    <name evidence="6" type="ORF">AVDCRST_MAG20-69</name>
</gene>
<dbReference type="GO" id="GO:0003700">
    <property type="term" value="F:DNA-binding transcription factor activity"/>
    <property type="evidence" value="ECO:0007669"/>
    <property type="project" value="TreeGrafter"/>
</dbReference>
<dbReference type="InterPro" id="IPR054129">
    <property type="entry name" value="DesT_TetR_C"/>
</dbReference>
<evidence type="ECO:0000259" key="5">
    <source>
        <dbReference type="PROSITE" id="PS50977"/>
    </source>
</evidence>
<dbReference type="InterPro" id="IPR050109">
    <property type="entry name" value="HTH-type_TetR-like_transc_reg"/>
</dbReference>
<dbReference type="InterPro" id="IPR023772">
    <property type="entry name" value="DNA-bd_HTH_TetR-type_CS"/>
</dbReference>
<evidence type="ECO:0000313" key="6">
    <source>
        <dbReference type="EMBL" id="CAA9211593.1"/>
    </source>
</evidence>
<name>A0A6J4H0C3_9ACTN</name>
<dbReference type="InterPro" id="IPR036271">
    <property type="entry name" value="Tet_transcr_reg_TetR-rel_C_sf"/>
</dbReference>
<dbReference type="InterPro" id="IPR009057">
    <property type="entry name" value="Homeodomain-like_sf"/>
</dbReference>
<accession>A0A6J4H0C3</accession>
<dbReference type="PROSITE" id="PS01081">
    <property type="entry name" value="HTH_TETR_1"/>
    <property type="match status" value="1"/>
</dbReference>
<dbReference type="SUPFAM" id="SSF46689">
    <property type="entry name" value="Homeodomain-like"/>
    <property type="match status" value="1"/>
</dbReference>
<dbReference type="PANTHER" id="PTHR30055">
    <property type="entry name" value="HTH-TYPE TRANSCRIPTIONAL REGULATOR RUTR"/>
    <property type="match status" value="1"/>
</dbReference>
<evidence type="ECO:0000256" key="2">
    <source>
        <dbReference type="ARBA" id="ARBA00023125"/>
    </source>
</evidence>
<feature type="domain" description="HTH tetR-type" evidence="5">
    <location>
        <begin position="17"/>
        <end position="77"/>
    </location>
</feature>
<dbReference type="Gene3D" id="1.10.357.10">
    <property type="entry name" value="Tetracycline Repressor, domain 2"/>
    <property type="match status" value="1"/>
</dbReference>
<evidence type="ECO:0000256" key="4">
    <source>
        <dbReference type="PROSITE-ProRule" id="PRU00335"/>
    </source>
</evidence>
<dbReference type="InterPro" id="IPR001647">
    <property type="entry name" value="HTH_TetR"/>
</dbReference>
<keyword evidence="3" id="KW-0804">Transcription</keyword>
<reference evidence="6" key="1">
    <citation type="submission" date="2020-02" db="EMBL/GenBank/DDBJ databases">
        <authorList>
            <person name="Meier V. D."/>
        </authorList>
    </citation>
    <scope>NUCLEOTIDE SEQUENCE</scope>
    <source>
        <strain evidence="6">AVDCRST_MAG20</strain>
    </source>
</reference>
<dbReference type="GO" id="GO:0045892">
    <property type="term" value="P:negative regulation of DNA-templated transcription"/>
    <property type="evidence" value="ECO:0007669"/>
    <property type="project" value="UniProtKB-ARBA"/>
</dbReference>
<dbReference type="EMBL" id="CADCSY010000007">
    <property type="protein sequence ID" value="CAA9211593.1"/>
    <property type="molecule type" value="Genomic_DNA"/>
</dbReference>
<evidence type="ECO:0000256" key="3">
    <source>
        <dbReference type="ARBA" id="ARBA00023163"/>
    </source>
</evidence>
<keyword evidence="1" id="KW-0805">Transcription regulation</keyword>
<dbReference type="Pfam" id="PF21943">
    <property type="entry name" value="TetR_C_46"/>
    <property type="match status" value="1"/>
</dbReference>
<dbReference type="PANTHER" id="PTHR30055:SF160">
    <property type="entry name" value="TRANSCRIPTIONAL REGULATORY PROTEIN (PROBABLY ASNC-FAMILY)-RELATED"/>
    <property type="match status" value="1"/>
</dbReference>
<dbReference type="FunFam" id="1.10.10.60:FF:000141">
    <property type="entry name" value="TetR family transcriptional regulator"/>
    <property type="match status" value="1"/>
</dbReference>
<feature type="DNA-binding region" description="H-T-H motif" evidence="4">
    <location>
        <begin position="40"/>
        <end position="59"/>
    </location>
</feature>
<proteinExistence type="predicted"/>
<dbReference type="SUPFAM" id="SSF48498">
    <property type="entry name" value="Tetracyclin repressor-like, C-terminal domain"/>
    <property type="match status" value="1"/>
</dbReference>
<organism evidence="6">
    <name type="scientific">uncultured Acidimicrobiales bacterium</name>
    <dbReference type="NCBI Taxonomy" id="310071"/>
    <lineage>
        <taxon>Bacteria</taxon>
        <taxon>Bacillati</taxon>
        <taxon>Actinomycetota</taxon>
        <taxon>Acidimicrobiia</taxon>
        <taxon>Acidimicrobiales</taxon>
        <taxon>environmental samples</taxon>
    </lineage>
</organism>
<dbReference type="GO" id="GO:0000976">
    <property type="term" value="F:transcription cis-regulatory region binding"/>
    <property type="evidence" value="ECO:0007669"/>
    <property type="project" value="TreeGrafter"/>
</dbReference>
<keyword evidence="2 4" id="KW-0238">DNA-binding</keyword>
<dbReference type="PRINTS" id="PR00455">
    <property type="entry name" value="HTHTETR"/>
</dbReference>
<dbReference type="Pfam" id="PF00440">
    <property type="entry name" value="TetR_N"/>
    <property type="match status" value="1"/>
</dbReference>
<protein>
    <submittedName>
        <fullName evidence="6">Transcriptional regulator, AcrR family</fullName>
    </submittedName>
</protein>
<evidence type="ECO:0000256" key="1">
    <source>
        <dbReference type="ARBA" id="ARBA00023015"/>
    </source>
</evidence>
<dbReference type="PROSITE" id="PS50977">
    <property type="entry name" value="HTH_TETR_2"/>
    <property type="match status" value="1"/>
</dbReference>